<evidence type="ECO:0000313" key="4">
    <source>
        <dbReference type="Proteomes" id="UP000240357"/>
    </source>
</evidence>
<dbReference type="GO" id="GO:0005829">
    <property type="term" value="C:cytosol"/>
    <property type="evidence" value="ECO:0007669"/>
    <property type="project" value="TreeGrafter"/>
</dbReference>
<dbReference type="Pfam" id="PF01075">
    <property type="entry name" value="Glyco_transf_9"/>
    <property type="match status" value="1"/>
</dbReference>
<keyword evidence="2 3" id="KW-0808">Transferase</keyword>
<reference evidence="3 4" key="1">
    <citation type="submission" date="2018-03" db="EMBL/GenBank/DDBJ databases">
        <title>Adhaeribacter sp. HMF7605 Genome sequencing and assembly.</title>
        <authorList>
            <person name="Kang H."/>
            <person name="Kang J."/>
            <person name="Cha I."/>
            <person name="Kim H."/>
            <person name="Joh K."/>
        </authorList>
    </citation>
    <scope>NUCLEOTIDE SEQUENCE [LARGE SCALE GENOMIC DNA]</scope>
    <source>
        <strain evidence="3 4">HMF7605</strain>
    </source>
</reference>
<protein>
    <submittedName>
        <fullName evidence="3">Glycosyl transferase family 9</fullName>
    </submittedName>
</protein>
<evidence type="ECO:0000256" key="1">
    <source>
        <dbReference type="ARBA" id="ARBA00022676"/>
    </source>
</evidence>
<organism evidence="3 4">
    <name type="scientific">Adhaeribacter arboris</name>
    <dbReference type="NCBI Taxonomy" id="2072846"/>
    <lineage>
        <taxon>Bacteria</taxon>
        <taxon>Pseudomonadati</taxon>
        <taxon>Bacteroidota</taxon>
        <taxon>Cytophagia</taxon>
        <taxon>Cytophagales</taxon>
        <taxon>Hymenobacteraceae</taxon>
        <taxon>Adhaeribacter</taxon>
    </lineage>
</organism>
<dbReference type="OrthoDB" id="9797795at2"/>
<dbReference type="Proteomes" id="UP000240357">
    <property type="component" value="Unassembled WGS sequence"/>
</dbReference>
<dbReference type="PANTHER" id="PTHR30160:SF15">
    <property type="entry name" value="GLYCOSYLTRANSFERASE HI_0523-RELATED"/>
    <property type="match status" value="1"/>
</dbReference>
<name>A0A2T2YG86_9BACT</name>
<dbReference type="RefSeq" id="WP_106930248.1">
    <property type="nucleotide sequence ID" value="NZ_PYFT01000001.1"/>
</dbReference>
<sequence length="348" mass="38953">MKASNKTSTTFLISRIDAIGDVVLTLPLAGWLKQHVPGARVLFLGRTYTKPVVACCRHVDAFLNWDEMQLLSQPEKIKLLKDQQVDSIIHVFPNKQIALLARQAGIKQRIGTRNRWFHLFTVNTLVALSRRHSPYHESQLNFALLQPLGLERIPALAEVITYLDFSVVPPLPEKWQAYLQTDKPQIILHPKSKGSAREWGLTHFGELARQLHAQGWQVLISGSKPEQELLQEWLRENQAYITDFTGKLNLTEFISLIKVCTGLVGASTGPLHLAASLGVPALGLYPPIKPMHPGRWAPLGPHADYLVMPKNCEDCRKVPGSCICIQQITVAQVLAKINKWPSSELISD</sequence>
<dbReference type="AlphaFoldDB" id="A0A2T2YG86"/>
<dbReference type="InterPro" id="IPR002201">
    <property type="entry name" value="Glyco_trans_9"/>
</dbReference>
<accession>A0A2T2YG86</accession>
<dbReference type="CDD" id="cd03789">
    <property type="entry name" value="GT9_LPS_heptosyltransferase"/>
    <property type="match status" value="1"/>
</dbReference>
<proteinExistence type="predicted"/>
<dbReference type="InterPro" id="IPR051199">
    <property type="entry name" value="LPS_LOS_Heptosyltrfase"/>
</dbReference>
<dbReference type="EMBL" id="PYFT01000001">
    <property type="protein sequence ID" value="PSR54514.1"/>
    <property type="molecule type" value="Genomic_DNA"/>
</dbReference>
<dbReference type="GO" id="GO:0008713">
    <property type="term" value="F:ADP-heptose-lipopolysaccharide heptosyltransferase activity"/>
    <property type="evidence" value="ECO:0007669"/>
    <property type="project" value="TreeGrafter"/>
</dbReference>
<evidence type="ECO:0000256" key="2">
    <source>
        <dbReference type="ARBA" id="ARBA00022679"/>
    </source>
</evidence>
<dbReference type="GO" id="GO:0009244">
    <property type="term" value="P:lipopolysaccharide core region biosynthetic process"/>
    <property type="evidence" value="ECO:0007669"/>
    <property type="project" value="TreeGrafter"/>
</dbReference>
<keyword evidence="1" id="KW-0328">Glycosyltransferase</keyword>
<comment type="caution">
    <text evidence="3">The sequence shown here is derived from an EMBL/GenBank/DDBJ whole genome shotgun (WGS) entry which is preliminary data.</text>
</comment>
<dbReference type="SUPFAM" id="SSF53756">
    <property type="entry name" value="UDP-Glycosyltransferase/glycogen phosphorylase"/>
    <property type="match status" value="1"/>
</dbReference>
<evidence type="ECO:0000313" key="3">
    <source>
        <dbReference type="EMBL" id="PSR54514.1"/>
    </source>
</evidence>
<dbReference type="Gene3D" id="3.40.50.2000">
    <property type="entry name" value="Glycogen Phosphorylase B"/>
    <property type="match status" value="2"/>
</dbReference>
<dbReference type="PANTHER" id="PTHR30160">
    <property type="entry name" value="TETRAACYLDISACCHARIDE 4'-KINASE-RELATED"/>
    <property type="match status" value="1"/>
</dbReference>
<keyword evidence="4" id="KW-1185">Reference proteome</keyword>
<gene>
    <name evidence="3" type="ORF">AHMF7605_13840</name>
</gene>